<comment type="caution">
    <text evidence="1">The sequence shown here is derived from an EMBL/GenBank/DDBJ whole genome shotgun (WGS) entry which is preliminary data.</text>
</comment>
<organism evidence="1 2">
    <name type="scientific">Rhodococcus chondri</name>
    <dbReference type="NCBI Taxonomy" id="3065941"/>
    <lineage>
        <taxon>Bacteria</taxon>
        <taxon>Bacillati</taxon>
        <taxon>Actinomycetota</taxon>
        <taxon>Actinomycetes</taxon>
        <taxon>Mycobacteriales</taxon>
        <taxon>Nocardiaceae</taxon>
        <taxon>Rhodococcus</taxon>
    </lineage>
</organism>
<dbReference type="InterPro" id="IPR036188">
    <property type="entry name" value="FAD/NAD-bd_sf"/>
</dbReference>
<accession>A0ABU7JRZ0</accession>
<gene>
    <name evidence="1" type="ORF">Q8814_11815</name>
</gene>
<dbReference type="RefSeq" id="WP_330152210.1">
    <property type="nucleotide sequence ID" value="NZ_JAUZMZ010000056.1"/>
</dbReference>
<dbReference type="EMBL" id="JAUZMZ010000056">
    <property type="protein sequence ID" value="MEE2032792.1"/>
    <property type="molecule type" value="Genomic_DNA"/>
</dbReference>
<dbReference type="Gene3D" id="3.50.50.60">
    <property type="entry name" value="FAD/NAD(P)-binding domain"/>
    <property type="match status" value="1"/>
</dbReference>
<name>A0ABU7JRZ0_9NOCA</name>
<evidence type="ECO:0000313" key="2">
    <source>
        <dbReference type="Proteomes" id="UP001331936"/>
    </source>
</evidence>
<proteinExistence type="predicted"/>
<protein>
    <submittedName>
        <fullName evidence="1">Uncharacterized protein</fullName>
    </submittedName>
</protein>
<sequence>MTTSNSGAPAPVPEFDVVVLGRSFASRRSATRLHDELRLAVHEAATVDSAHYDDIDHRWEIRVGRRIASRAKYVVDGDGSVPLHGRDGALLASDSGVVQGFPNLFRTAGGKGSDPIDYPVKCIGYMRTYGHDYVERRPQTLVADDDFPELSFDRPAPQVWVC</sequence>
<evidence type="ECO:0000313" key="1">
    <source>
        <dbReference type="EMBL" id="MEE2032792.1"/>
    </source>
</evidence>
<reference evidence="1 2" key="1">
    <citation type="submission" date="2023-08" db="EMBL/GenBank/DDBJ databases">
        <authorList>
            <person name="Girao M."/>
            <person name="Carvalho M.F."/>
        </authorList>
    </citation>
    <scope>NUCLEOTIDE SEQUENCE [LARGE SCALE GENOMIC DNA]</scope>
    <source>
        <strain evidence="1 2">CC-R104</strain>
    </source>
</reference>
<keyword evidence="2" id="KW-1185">Reference proteome</keyword>
<dbReference type="Proteomes" id="UP001331936">
    <property type="component" value="Unassembled WGS sequence"/>
</dbReference>